<dbReference type="PANTHER" id="PTHR43706">
    <property type="entry name" value="NADH DEHYDROGENASE"/>
    <property type="match status" value="1"/>
</dbReference>
<dbReference type="InterPro" id="IPR036188">
    <property type="entry name" value="FAD/NAD-bd_sf"/>
</dbReference>
<keyword evidence="5" id="KW-0809">Transit peptide</keyword>
<evidence type="ECO:0000259" key="11">
    <source>
        <dbReference type="Pfam" id="PF07992"/>
    </source>
</evidence>
<feature type="domain" description="FAD/NAD(P)-binding" evidence="11">
    <location>
        <begin position="8"/>
        <end position="323"/>
    </location>
</feature>
<keyword evidence="6" id="KW-0560">Oxidoreductase</keyword>
<comment type="catalytic activity">
    <reaction evidence="8">
        <text>a quinone + NADH + H(+) = a quinol + NAD(+)</text>
        <dbReference type="Rhea" id="RHEA:46160"/>
        <dbReference type="ChEBI" id="CHEBI:15378"/>
        <dbReference type="ChEBI" id="CHEBI:24646"/>
        <dbReference type="ChEBI" id="CHEBI:57540"/>
        <dbReference type="ChEBI" id="CHEBI:57945"/>
        <dbReference type="ChEBI" id="CHEBI:132124"/>
        <dbReference type="EC" id="1.6.5.9"/>
    </reaction>
</comment>
<dbReference type="GO" id="GO:0050136">
    <property type="term" value="F:NADH dehydrogenase (quinone) (non-electrogenic) activity"/>
    <property type="evidence" value="ECO:0007669"/>
    <property type="project" value="UniProtKB-EC"/>
</dbReference>
<dbReference type="EMBL" id="CP003364">
    <property type="protein sequence ID" value="AGA27621.1"/>
    <property type="molecule type" value="Genomic_DNA"/>
</dbReference>
<comment type="similarity">
    <text evidence="1">Belongs to the NADH dehydrogenase family.</text>
</comment>
<evidence type="ECO:0000256" key="1">
    <source>
        <dbReference type="ARBA" id="ARBA00005272"/>
    </source>
</evidence>
<feature type="transmembrane region" description="Helical" evidence="10">
    <location>
        <begin position="370"/>
        <end position="387"/>
    </location>
</feature>
<keyword evidence="4" id="KW-0274">FAD</keyword>
<dbReference type="PRINTS" id="PR00411">
    <property type="entry name" value="PNDRDTASEI"/>
</dbReference>
<dbReference type="InterPro" id="IPR023753">
    <property type="entry name" value="FAD/NAD-binding_dom"/>
</dbReference>
<evidence type="ECO:0000256" key="10">
    <source>
        <dbReference type="SAM" id="Phobius"/>
    </source>
</evidence>
<gene>
    <name evidence="13" type="ordered locus">Sinac_3357</name>
</gene>
<dbReference type="OrthoDB" id="9781621at2"/>
<dbReference type="RefSeq" id="WP_015246766.1">
    <property type="nucleotide sequence ID" value="NC_019892.1"/>
</dbReference>
<dbReference type="eggNOG" id="COG1252">
    <property type="taxonomic scope" value="Bacteria"/>
</dbReference>
<accession>L0DG27</accession>
<evidence type="ECO:0000256" key="4">
    <source>
        <dbReference type="ARBA" id="ARBA00022827"/>
    </source>
</evidence>
<dbReference type="KEGG" id="saci:Sinac_3357"/>
<evidence type="ECO:0000256" key="3">
    <source>
        <dbReference type="ARBA" id="ARBA00022630"/>
    </source>
</evidence>
<keyword evidence="7" id="KW-0520">NAD</keyword>
<evidence type="ECO:0000256" key="2">
    <source>
        <dbReference type="ARBA" id="ARBA00012637"/>
    </source>
</evidence>
<evidence type="ECO:0000256" key="5">
    <source>
        <dbReference type="ARBA" id="ARBA00022946"/>
    </source>
</evidence>
<dbReference type="PANTHER" id="PTHR43706:SF47">
    <property type="entry name" value="EXTERNAL NADH-UBIQUINONE OXIDOREDUCTASE 1, MITOCHONDRIAL-RELATED"/>
    <property type="match status" value="1"/>
</dbReference>
<dbReference type="HOGENOM" id="CLU_021377_7_1_0"/>
<proteinExistence type="inferred from homology"/>
<dbReference type="PRINTS" id="PR00368">
    <property type="entry name" value="FADPNR"/>
</dbReference>
<keyword evidence="10" id="KW-0812">Transmembrane</keyword>
<name>L0DG27_SINAD</name>
<dbReference type="InterPro" id="IPR054585">
    <property type="entry name" value="NDH2-like_C"/>
</dbReference>
<organism evidence="13 14">
    <name type="scientific">Singulisphaera acidiphila (strain ATCC BAA-1392 / DSM 18658 / VKM B-2454 / MOB10)</name>
    <dbReference type="NCBI Taxonomy" id="886293"/>
    <lineage>
        <taxon>Bacteria</taxon>
        <taxon>Pseudomonadati</taxon>
        <taxon>Planctomycetota</taxon>
        <taxon>Planctomycetia</taxon>
        <taxon>Isosphaerales</taxon>
        <taxon>Isosphaeraceae</taxon>
        <taxon>Singulisphaera</taxon>
    </lineage>
</organism>
<keyword evidence="14" id="KW-1185">Reference proteome</keyword>
<feature type="region of interest" description="Disordered" evidence="9">
    <location>
        <begin position="420"/>
        <end position="441"/>
    </location>
</feature>
<evidence type="ECO:0000259" key="12">
    <source>
        <dbReference type="Pfam" id="PF22366"/>
    </source>
</evidence>
<evidence type="ECO:0000313" key="14">
    <source>
        <dbReference type="Proteomes" id="UP000010798"/>
    </source>
</evidence>
<evidence type="ECO:0000256" key="6">
    <source>
        <dbReference type="ARBA" id="ARBA00023002"/>
    </source>
</evidence>
<dbReference type="Pfam" id="PF07992">
    <property type="entry name" value="Pyr_redox_2"/>
    <property type="match status" value="1"/>
</dbReference>
<feature type="domain" description="External alternative NADH-ubiquinone oxidoreductase-like C-terminal" evidence="12">
    <location>
        <begin position="347"/>
        <end position="400"/>
    </location>
</feature>
<reference evidence="13 14" key="1">
    <citation type="submission" date="2012-02" db="EMBL/GenBank/DDBJ databases">
        <title>Complete sequence of chromosome of Singulisphaera acidiphila DSM 18658.</title>
        <authorList>
            <consortium name="US DOE Joint Genome Institute (JGI-PGF)"/>
            <person name="Lucas S."/>
            <person name="Copeland A."/>
            <person name="Lapidus A."/>
            <person name="Glavina del Rio T."/>
            <person name="Dalin E."/>
            <person name="Tice H."/>
            <person name="Bruce D."/>
            <person name="Goodwin L."/>
            <person name="Pitluck S."/>
            <person name="Peters L."/>
            <person name="Ovchinnikova G."/>
            <person name="Chertkov O."/>
            <person name="Kyrpides N."/>
            <person name="Mavromatis K."/>
            <person name="Ivanova N."/>
            <person name="Brettin T."/>
            <person name="Detter J.C."/>
            <person name="Han C."/>
            <person name="Larimer F."/>
            <person name="Land M."/>
            <person name="Hauser L."/>
            <person name="Markowitz V."/>
            <person name="Cheng J.-F."/>
            <person name="Hugenholtz P."/>
            <person name="Woyke T."/>
            <person name="Wu D."/>
            <person name="Tindall B."/>
            <person name="Pomrenke H."/>
            <person name="Brambilla E."/>
            <person name="Klenk H.-P."/>
            <person name="Eisen J.A."/>
        </authorList>
    </citation>
    <scope>NUCLEOTIDE SEQUENCE [LARGE SCALE GENOMIC DNA]</scope>
    <source>
        <strain evidence="14">ATCC BAA-1392 / DSM 18658 / VKM B-2454 / MOB10</strain>
    </source>
</reference>
<dbReference type="Proteomes" id="UP000010798">
    <property type="component" value="Chromosome"/>
</dbReference>
<dbReference type="Gene3D" id="3.50.50.100">
    <property type="match status" value="1"/>
</dbReference>
<dbReference type="Pfam" id="PF22366">
    <property type="entry name" value="NDH2_C"/>
    <property type="match status" value="1"/>
</dbReference>
<keyword evidence="3" id="KW-0285">Flavoprotein</keyword>
<dbReference type="STRING" id="886293.Sinac_3357"/>
<evidence type="ECO:0000256" key="8">
    <source>
        <dbReference type="ARBA" id="ARBA00047599"/>
    </source>
</evidence>
<sequence length="441" mass="48055">MTESRQPRIVIIGGGFGGLSAARELRRAQARLTLVDRQNHHLFQPLLYQVATAALNPSDIASPIRRILRNQKNVEVLLGEVTAIDLEAKQVVLPEESLQFDYLIVATGASHSYFGHDEWASFAPGLKSIDDALEIRRRVLFAFEAAERELDPARRHAWLTFVIVGAGPTGVELAGALAEIAHHALARDFRHIDPTQASIILLEGSPRVLPTYVEPLSEKAREQLVAMSVEVRTGQMVTAIDAEGVSVGPERIEARTVLWAAGVAASPLARSLGVPLDRAGRVRVNPDLTIPGRDNVYVVGDLASLDQDGKPIPGVAPAAMQEAVHAAKNIERTLRGQARLPFRYHDKGSLATIGRAAAVADFGRIKLSGLVAWLAWLFVHVLFLIGFRNRFVVLFEWAWSYVTYDRGARLITGSPSRRLVAEPEDREPESIAGTGKGVGDG</sequence>
<dbReference type="SUPFAM" id="SSF51905">
    <property type="entry name" value="FAD/NAD(P)-binding domain"/>
    <property type="match status" value="1"/>
</dbReference>
<dbReference type="AlphaFoldDB" id="L0DG27"/>
<dbReference type="InterPro" id="IPR045024">
    <property type="entry name" value="NDH-2"/>
</dbReference>
<dbReference type="EC" id="1.6.5.9" evidence="2"/>
<evidence type="ECO:0000313" key="13">
    <source>
        <dbReference type="EMBL" id="AGA27621.1"/>
    </source>
</evidence>
<evidence type="ECO:0000256" key="7">
    <source>
        <dbReference type="ARBA" id="ARBA00023027"/>
    </source>
</evidence>
<protein>
    <recommendedName>
        <fullName evidence="2">NADH:ubiquinone reductase (non-electrogenic)</fullName>
        <ecNumber evidence="2">1.6.5.9</ecNumber>
    </recommendedName>
</protein>
<keyword evidence="10" id="KW-1133">Transmembrane helix</keyword>
<evidence type="ECO:0000256" key="9">
    <source>
        <dbReference type="SAM" id="MobiDB-lite"/>
    </source>
</evidence>
<keyword evidence="10" id="KW-0472">Membrane</keyword>